<dbReference type="Pfam" id="PF13377">
    <property type="entry name" value="Peripla_BP_3"/>
    <property type="match status" value="1"/>
</dbReference>
<evidence type="ECO:0000256" key="2">
    <source>
        <dbReference type="ARBA" id="ARBA00023125"/>
    </source>
</evidence>
<dbReference type="OrthoDB" id="60111at2"/>
<dbReference type="Gene3D" id="3.40.50.2300">
    <property type="match status" value="2"/>
</dbReference>
<keyword evidence="2" id="KW-0238">DNA-binding</keyword>
<feature type="region of interest" description="Disordered" evidence="4">
    <location>
        <begin position="345"/>
        <end position="369"/>
    </location>
</feature>
<proteinExistence type="predicted"/>
<evidence type="ECO:0000256" key="3">
    <source>
        <dbReference type="ARBA" id="ARBA00023163"/>
    </source>
</evidence>
<reference evidence="6 7" key="1">
    <citation type="submission" date="2017-08" db="EMBL/GenBank/DDBJ databases">
        <title>Pleomorphomonas carboxidotrophicus sp. nov., a new mesophilic hydrogenogenic carboxidotroph.</title>
        <authorList>
            <person name="Esquivel-Elizondo S."/>
            <person name="Krajmalnik-Brown R."/>
            <person name="Maldonado J."/>
        </authorList>
    </citation>
    <scope>NUCLEOTIDE SEQUENCE [LARGE SCALE GENOMIC DNA]</scope>
    <source>
        <strain evidence="6 7">SVCO-16</strain>
    </source>
</reference>
<dbReference type="InterPro" id="IPR000843">
    <property type="entry name" value="HTH_LacI"/>
</dbReference>
<dbReference type="SUPFAM" id="SSF53822">
    <property type="entry name" value="Periplasmic binding protein-like I"/>
    <property type="match status" value="1"/>
</dbReference>
<dbReference type="GO" id="GO:0003700">
    <property type="term" value="F:DNA-binding transcription factor activity"/>
    <property type="evidence" value="ECO:0007669"/>
    <property type="project" value="TreeGrafter"/>
</dbReference>
<dbReference type="Proteomes" id="UP000231070">
    <property type="component" value="Unassembled WGS sequence"/>
</dbReference>
<sequence length="387" mass="40286">MPHGRRGKSAMKVGVRDIAREAGVAVSTVSHVLNGTASISREVRDRVLTVARELGYLDQRRAKATIATMERVVVAFDRGFVTSGDAAFRNRALYQGLRRECERRSLKITTSVSDGGVDVRKVDEIARAEKASGVIVMGSGGRLDLGELVRTGLSLVVMNGEEQVRRADAVVPANAFAAGVAVRHLAAAGHSRLLMLGTAGRDHLAARRAGFAETIDILGLATAEAIVAAEDSAEAGEAAVALRLREAPGLGGATALFCLSDPLAEGALKALASAGLGVPADVSVVGCDGVREMRPAELATVNVGYEQLAISALAIMESRLVVPRPARSCILVEFGAELIAGATVGPPPGARTSQEGGGAGRMRGRRYRHGSIGVGGPHARLVSDRFH</sequence>
<protein>
    <recommendedName>
        <fullName evidence="5">HTH lacI-type domain-containing protein</fullName>
    </recommendedName>
</protein>
<dbReference type="InterPro" id="IPR010982">
    <property type="entry name" value="Lambda_DNA-bd_dom_sf"/>
</dbReference>
<dbReference type="EMBL" id="NQVN01000007">
    <property type="protein sequence ID" value="PIO99001.1"/>
    <property type="molecule type" value="Genomic_DNA"/>
</dbReference>
<comment type="caution">
    <text evidence="6">The sequence shown here is derived from an EMBL/GenBank/DDBJ whole genome shotgun (WGS) entry which is preliminary data.</text>
</comment>
<evidence type="ECO:0000259" key="5">
    <source>
        <dbReference type="PROSITE" id="PS50932"/>
    </source>
</evidence>
<dbReference type="InterPro" id="IPR046335">
    <property type="entry name" value="LacI/GalR-like_sensor"/>
</dbReference>
<keyword evidence="7" id="KW-1185">Reference proteome</keyword>
<dbReference type="SUPFAM" id="SSF47413">
    <property type="entry name" value="lambda repressor-like DNA-binding domains"/>
    <property type="match status" value="1"/>
</dbReference>
<dbReference type="PANTHER" id="PTHR30146:SF109">
    <property type="entry name" value="HTH-TYPE TRANSCRIPTIONAL REGULATOR GALS"/>
    <property type="match status" value="1"/>
</dbReference>
<feature type="domain" description="HTH lacI-type" evidence="5">
    <location>
        <begin position="13"/>
        <end position="67"/>
    </location>
</feature>
<accession>A0A2G9WWB6</accession>
<dbReference type="CDD" id="cd06267">
    <property type="entry name" value="PBP1_LacI_sugar_binding-like"/>
    <property type="match status" value="1"/>
</dbReference>
<dbReference type="SMART" id="SM00354">
    <property type="entry name" value="HTH_LACI"/>
    <property type="match status" value="1"/>
</dbReference>
<evidence type="ECO:0000256" key="1">
    <source>
        <dbReference type="ARBA" id="ARBA00023015"/>
    </source>
</evidence>
<evidence type="ECO:0000313" key="7">
    <source>
        <dbReference type="Proteomes" id="UP000231070"/>
    </source>
</evidence>
<keyword evidence="3" id="KW-0804">Transcription</keyword>
<gene>
    <name evidence="6" type="ORF">CJ014_13040</name>
</gene>
<name>A0A2G9WWB6_9HYPH</name>
<evidence type="ECO:0000256" key="4">
    <source>
        <dbReference type="SAM" id="MobiDB-lite"/>
    </source>
</evidence>
<organism evidence="6 7">
    <name type="scientific">Pleomorphomonas carboxyditropha</name>
    <dbReference type="NCBI Taxonomy" id="2023338"/>
    <lineage>
        <taxon>Bacteria</taxon>
        <taxon>Pseudomonadati</taxon>
        <taxon>Pseudomonadota</taxon>
        <taxon>Alphaproteobacteria</taxon>
        <taxon>Hyphomicrobiales</taxon>
        <taxon>Pleomorphomonadaceae</taxon>
        <taxon>Pleomorphomonas</taxon>
    </lineage>
</organism>
<dbReference type="InterPro" id="IPR028082">
    <property type="entry name" value="Peripla_BP_I"/>
</dbReference>
<dbReference type="PROSITE" id="PS50932">
    <property type="entry name" value="HTH_LACI_2"/>
    <property type="match status" value="1"/>
</dbReference>
<dbReference type="Pfam" id="PF00356">
    <property type="entry name" value="LacI"/>
    <property type="match status" value="1"/>
</dbReference>
<dbReference type="Gene3D" id="1.10.260.40">
    <property type="entry name" value="lambda repressor-like DNA-binding domains"/>
    <property type="match status" value="1"/>
</dbReference>
<dbReference type="AlphaFoldDB" id="A0A2G9WWB6"/>
<dbReference type="PANTHER" id="PTHR30146">
    <property type="entry name" value="LACI-RELATED TRANSCRIPTIONAL REPRESSOR"/>
    <property type="match status" value="1"/>
</dbReference>
<dbReference type="CDD" id="cd01392">
    <property type="entry name" value="HTH_LacI"/>
    <property type="match status" value="1"/>
</dbReference>
<dbReference type="GO" id="GO:0000976">
    <property type="term" value="F:transcription cis-regulatory region binding"/>
    <property type="evidence" value="ECO:0007669"/>
    <property type="project" value="TreeGrafter"/>
</dbReference>
<evidence type="ECO:0000313" key="6">
    <source>
        <dbReference type="EMBL" id="PIO99001.1"/>
    </source>
</evidence>
<keyword evidence="1" id="KW-0805">Transcription regulation</keyword>